<organism evidence="2">
    <name type="scientific">Brassica napus</name>
    <name type="common">Rape</name>
    <dbReference type="NCBI Taxonomy" id="3708"/>
    <lineage>
        <taxon>Eukaryota</taxon>
        <taxon>Viridiplantae</taxon>
        <taxon>Streptophyta</taxon>
        <taxon>Embryophyta</taxon>
        <taxon>Tracheophyta</taxon>
        <taxon>Spermatophyta</taxon>
        <taxon>Magnoliopsida</taxon>
        <taxon>eudicotyledons</taxon>
        <taxon>Gunneridae</taxon>
        <taxon>Pentapetalae</taxon>
        <taxon>rosids</taxon>
        <taxon>malvids</taxon>
        <taxon>Brassicales</taxon>
        <taxon>Brassicaceae</taxon>
        <taxon>Brassiceae</taxon>
        <taxon>Brassica</taxon>
    </lineage>
</organism>
<dbReference type="EMBL" id="HG994356">
    <property type="protein sequence ID" value="CAF2145556.1"/>
    <property type="molecule type" value="Genomic_DNA"/>
</dbReference>
<dbReference type="Proteomes" id="UP001295469">
    <property type="component" value="Chromosome A02"/>
</dbReference>
<protein>
    <submittedName>
        <fullName evidence="2">(rape) hypothetical protein</fullName>
    </submittedName>
</protein>
<feature type="region of interest" description="Disordered" evidence="1">
    <location>
        <begin position="52"/>
        <end position="80"/>
    </location>
</feature>
<name>A0A816XEP2_BRANA</name>
<reference evidence="2" key="1">
    <citation type="submission" date="2021-01" db="EMBL/GenBank/DDBJ databases">
        <authorList>
            <consortium name="Genoscope - CEA"/>
            <person name="William W."/>
        </authorList>
    </citation>
    <scope>NUCLEOTIDE SEQUENCE</scope>
</reference>
<feature type="compositionally biased region" description="Low complexity" evidence="1">
    <location>
        <begin position="17"/>
        <end position="27"/>
    </location>
</feature>
<evidence type="ECO:0000313" key="2">
    <source>
        <dbReference type="EMBL" id="CAF2145556.1"/>
    </source>
</evidence>
<feature type="region of interest" description="Disordered" evidence="1">
    <location>
        <begin position="1"/>
        <end position="30"/>
    </location>
</feature>
<accession>A0A816XEP2</accession>
<proteinExistence type="predicted"/>
<evidence type="ECO:0000256" key="1">
    <source>
        <dbReference type="SAM" id="MobiDB-lite"/>
    </source>
</evidence>
<gene>
    <name evidence="2" type="ORF">DARMORV10_A02P44610.1</name>
</gene>
<sequence>MESLLSENKERKKNTPSSSSSLPIVSSNTMTPSWGLWSSIKMGTEHVENMFPDSSKREEVVTVDVSQASQDSPPVRPSIS</sequence>
<dbReference type="AlphaFoldDB" id="A0A816XEP2"/>